<gene>
    <name evidence="1" type="ORF">MM171B02166_0006</name>
</gene>
<accession>A0A6M3M7H5</accession>
<protein>
    <submittedName>
        <fullName evidence="1">Uncharacterized protein</fullName>
    </submittedName>
</protein>
<sequence>MTTRLLQEGDRVRLRADELMQRVGTEGTVVEVRRWFSAFPPTVVVRWDGHDWVTTYGDAAHLEHIASRLRSRAEVLGDVLDAVKVLLDSAASRYWASHNLVLRGYDTEWARETVDALFV</sequence>
<proteinExistence type="predicted"/>
<reference evidence="1" key="1">
    <citation type="submission" date="2020-03" db="EMBL/GenBank/DDBJ databases">
        <title>The deep terrestrial virosphere.</title>
        <authorList>
            <person name="Holmfeldt K."/>
            <person name="Nilsson E."/>
            <person name="Simone D."/>
            <person name="Lopez-Fernandez M."/>
            <person name="Wu X."/>
            <person name="de Brujin I."/>
            <person name="Lundin D."/>
            <person name="Andersson A."/>
            <person name="Bertilsson S."/>
            <person name="Dopson M."/>
        </authorList>
    </citation>
    <scope>NUCLEOTIDE SEQUENCE</scope>
    <source>
        <strain evidence="1">MM171B02166</strain>
    </source>
</reference>
<dbReference type="EMBL" id="MT143724">
    <property type="protein sequence ID" value="QJB01683.1"/>
    <property type="molecule type" value="Genomic_DNA"/>
</dbReference>
<dbReference type="AlphaFoldDB" id="A0A6M3M7H5"/>
<evidence type="ECO:0000313" key="1">
    <source>
        <dbReference type="EMBL" id="QJB01683.1"/>
    </source>
</evidence>
<organism evidence="1">
    <name type="scientific">viral metagenome</name>
    <dbReference type="NCBI Taxonomy" id="1070528"/>
    <lineage>
        <taxon>unclassified sequences</taxon>
        <taxon>metagenomes</taxon>
        <taxon>organismal metagenomes</taxon>
    </lineage>
</organism>
<name>A0A6M3M7H5_9ZZZZ</name>